<feature type="signal peptide" evidence="6">
    <location>
        <begin position="1"/>
        <end position="21"/>
    </location>
</feature>
<evidence type="ECO:0000256" key="2">
    <source>
        <dbReference type="ARBA" id="ARBA00023008"/>
    </source>
</evidence>
<accession>A0AAV1CZP8</accession>
<dbReference type="InterPro" id="IPR028871">
    <property type="entry name" value="BlueCu_1_BS"/>
</dbReference>
<dbReference type="FunFam" id="2.60.40.420:FF:000034">
    <property type="entry name" value="Cupredoxin superfamily protein"/>
    <property type="match status" value="1"/>
</dbReference>
<reference evidence="8" key="1">
    <citation type="submission" date="2023-03" db="EMBL/GenBank/DDBJ databases">
        <authorList>
            <person name="Julca I."/>
        </authorList>
    </citation>
    <scope>NUCLEOTIDE SEQUENCE</scope>
</reference>
<evidence type="ECO:0000256" key="6">
    <source>
        <dbReference type="SAM" id="SignalP"/>
    </source>
</evidence>
<dbReference type="PROSITE" id="PS51485">
    <property type="entry name" value="PHYTOCYANIN"/>
    <property type="match status" value="2"/>
</dbReference>
<proteinExistence type="predicted"/>
<evidence type="ECO:0000256" key="3">
    <source>
        <dbReference type="ARBA" id="ARBA00023157"/>
    </source>
</evidence>
<evidence type="ECO:0000256" key="1">
    <source>
        <dbReference type="ARBA" id="ARBA00022723"/>
    </source>
</evidence>
<dbReference type="PROSITE" id="PS00196">
    <property type="entry name" value="COPPER_BLUE"/>
    <property type="match status" value="2"/>
</dbReference>
<dbReference type="GO" id="GO:0009055">
    <property type="term" value="F:electron transfer activity"/>
    <property type="evidence" value="ECO:0007669"/>
    <property type="project" value="InterPro"/>
</dbReference>
<evidence type="ECO:0000256" key="4">
    <source>
        <dbReference type="ARBA" id="ARBA00023180"/>
    </source>
</evidence>
<name>A0AAV1CZP8_OLDCO</name>
<dbReference type="SUPFAM" id="SSF49503">
    <property type="entry name" value="Cupredoxins"/>
    <property type="match status" value="2"/>
</dbReference>
<feature type="region of interest" description="Disordered" evidence="5">
    <location>
        <begin position="123"/>
        <end position="179"/>
    </location>
</feature>
<dbReference type="PRINTS" id="PR01217">
    <property type="entry name" value="PRICHEXTENSN"/>
</dbReference>
<feature type="domain" description="Phytocyanin" evidence="7">
    <location>
        <begin position="179"/>
        <end position="280"/>
    </location>
</feature>
<dbReference type="Proteomes" id="UP001161247">
    <property type="component" value="Chromosome 3"/>
</dbReference>
<feature type="domain" description="Phytocyanin" evidence="7">
    <location>
        <begin position="22"/>
        <end position="124"/>
    </location>
</feature>
<feature type="compositionally biased region" description="Low complexity" evidence="5">
    <location>
        <begin position="280"/>
        <end position="315"/>
    </location>
</feature>
<dbReference type="PANTHER" id="PTHR33021:SF496">
    <property type="entry name" value="OS08G0482700 PROTEIN"/>
    <property type="match status" value="1"/>
</dbReference>
<dbReference type="AlphaFoldDB" id="A0AAV1CZP8"/>
<feature type="chain" id="PRO_5043807647" evidence="6">
    <location>
        <begin position="22"/>
        <end position="344"/>
    </location>
</feature>
<keyword evidence="2" id="KW-0186">Copper</keyword>
<dbReference type="Pfam" id="PF02298">
    <property type="entry name" value="Cu_bind_like"/>
    <property type="match status" value="2"/>
</dbReference>
<feature type="compositionally biased region" description="Pro residues" evidence="5">
    <location>
        <begin position="129"/>
        <end position="172"/>
    </location>
</feature>
<evidence type="ECO:0000256" key="5">
    <source>
        <dbReference type="SAM" id="MobiDB-lite"/>
    </source>
</evidence>
<dbReference type="GO" id="GO:0005886">
    <property type="term" value="C:plasma membrane"/>
    <property type="evidence" value="ECO:0007669"/>
    <property type="project" value="TreeGrafter"/>
</dbReference>
<keyword evidence="1" id="KW-0479">Metal-binding</keyword>
<dbReference type="FunFam" id="2.60.40.420:FF:000003">
    <property type="entry name" value="Blue copper"/>
    <property type="match status" value="1"/>
</dbReference>
<evidence type="ECO:0000313" key="8">
    <source>
        <dbReference type="EMBL" id="CAI9100816.1"/>
    </source>
</evidence>
<keyword evidence="9" id="KW-1185">Reference proteome</keyword>
<dbReference type="EMBL" id="OX459120">
    <property type="protein sequence ID" value="CAI9100816.1"/>
    <property type="molecule type" value="Genomic_DNA"/>
</dbReference>
<keyword evidence="3" id="KW-1015">Disulfide bond</keyword>
<dbReference type="Gene3D" id="2.60.40.420">
    <property type="entry name" value="Cupredoxins - blue copper proteins"/>
    <property type="match status" value="2"/>
</dbReference>
<keyword evidence="6" id="KW-0732">Signal</keyword>
<dbReference type="GO" id="GO:0046872">
    <property type="term" value="F:metal ion binding"/>
    <property type="evidence" value="ECO:0007669"/>
    <property type="project" value="UniProtKB-KW"/>
</dbReference>
<gene>
    <name evidence="8" type="ORF">OLC1_LOCUS10554</name>
</gene>
<keyword evidence="4" id="KW-0325">Glycoprotein</keyword>
<evidence type="ECO:0000259" key="7">
    <source>
        <dbReference type="PROSITE" id="PS51485"/>
    </source>
</evidence>
<organism evidence="8 9">
    <name type="scientific">Oldenlandia corymbosa var. corymbosa</name>
    <dbReference type="NCBI Taxonomy" id="529605"/>
    <lineage>
        <taxon>Eukaryota</taxon>
        <taxon>Viridiplantae</taxon>
        <taxon>Streptophyta</taxon>
        <taxon>Embryophyta</taxon>
        <taxon>Tracheophyta</taxon>
        <taxon>Spermatophyta</taxon>
        <taxon>Magnoliopsida</taxon>
        <taxon>eudicotyledons</taxon>
        <taxon>Gunneridae</taxon>
        <taxon>Pentapetalae</taxon>
        <taxon>asterids</taxon>
        <taxon>lamiids</taxon>
        <taxon>Gentianales</taxon>
        <taxon>Rubiaceae</taxon>
        <taxon>Rubioideae</taxon>
        <taxon>Spermacoceae</taxon>
        <taxon>Hedyotis-Oldenlandia complex</taxon>
        <taxon>Oldenlandia</taxon>
    </lineage>
</organism>
<dbReference type="InterPro" id="IPR003245">
    <property type="entry name" value="Phytocyanin_dom"/>
</dbReference>
<sequence length="344" mass="34654">MLKMLLVTVASLAATFHSSMAETYDVGDALGWTIPPSRAAYSNWTSGKSFAVGDVLVFKFTTGMHTVAKVTKTNFDSCNPAGPISLTTNGPASINLSTAGEHYFLCTIPGHCDAGQKLAVNVSAAPSTSPAPAPPPATPSPPPVAEPTPVPTPEPTSSPSPSPAPKTSPAPAPSKTGPKTYIVGDSVGWTIPPSGFSYQTWARNKTFNAGDILVFNFPTGAHDVVALTSKAAYDSCNGTGVTPITAAPARITLTAGEKYYICTVPGHCLAGQKLSINVTGTASTSPAPGPSPTSGGTTPSPSSGTPAPSSPGAASAPPPPNSAPTIAGAALPLTFLAVAFAFFY</sequence>
<protein>
    <submittedName>
        <fullName evidence="8">OLC1v1037996C1</fullName>
    </submittedName>
</protein>
<feature type="region of interest" description="Disordered" evidence="5">
    <location>
        <begin position="280"/>
        <end position="323"/>
    </location>
</feature>
<dbReference type="PANTHER" id="PTHR33021">
    <property type="entry name" value="BLUE COPPER PROTEIN"/>
    <property type="match status" value="1"/>
</dbReference>
<dbReference type="InterPro" id="IPR008972">
    <property type="entry name" value="Cupredoxin"/>
</dbReference>
<dbReference type="InterPro" id="IPR039391">
    <property type="entry name" value="Phytocyanin-like"/>
</dbReference>
<evidence type="ECO:0000313" key="9">
    <source>
        <dbReference type="Proteomes" id="UP001161247"/>
    </source>
</evidence>